<evidence type="ECO:0000313" key="5">
    <source>
        <dbReference type="Proteomes" id="UP000254808"/>
    </source>
</evidence>
<keyword evidence="4" id="KW-0645">Protease</keyword>
<keyword evidence="4" id="KW-0121">Carboxypeptidase</keyword>
<dbReference type="GO" id="GO:0004180">
    <property type="term" value="F:carboxypeptidase activity"/>
    <property type="evidence" value="ECO:0007669"/>
    <property type="project" value="UniProtKB-KW"/>
</dbReference>
<dbReference type="SUPFAM" id="SSF49452">
    <property type="entry name" value="Starch-binding domain-like"/>
    <property type="match status" value="3"/>
</dbReference>
<evidence type="ECO:0000313" key="4">
    <source>
        <dbReference type="EMBL" id="AXJ01525.1"/>
    </source>
</evidence>
<dbReference type="SUPFAM" id="SSF49464">
    <property type="entry name" value="Carboxypeptidase regulatory domain-like"/>
    <property type="match status" value="8"/>
</dbReference>
<dbReference type="OrthoDB" id="905812at2"/>
<evidence type="ECO:0000256" key="1">
    <source>
        <dbReference type="ARBA" id="ARBA00007257"/>
    </source>
</evidence>
<dbReference type="Gene3D" id="2.60.40.4070">
    <property type="match status" value="1"/>
</dbReference>
<protein>
    <submittedName>
        <fullName evidence="4">Carboxypeptidase regulatory-like domain-containing protein</fullName>
    </submittedName>
</protein>
<keyword evidence="3" id="KW-0732">Signal</keyword>
<keyword evidence="2" id="KW-0964">Secreted</keyword>
<gene>
    <name evidence="4" type="ORF">CYPRO_2279</name>
</gene>
<organism evidence="4 5">
    <name type="scientific">Cyclonatronum proteinivorum</name>
    <dbReference type="NCBI Taxonomy" id="1457365"/>
    <lineage>
        <taxon>Bacteria</taxon>
        <taxon>Pseudomonadati</taxon>
        <taxon>Balneolota</taxon>
        <taxon>Balneolia</taxon>
        <taxon>Balneolales</taxon>
        <taxon>Cyclonatronaceae</taxon>
        <taxon>Cyclonatronum</taxon>
    </lineage>
</organism>
<dbReference type="InterPro" id="IPR008969">
    <property type="entry name" value="CarboxyPept-like_regulatory"/>
</dbReference>
<proteinExistence type="inferred from homology"/>
<dbReference type="PANTHER" id="PTHR36108:SF13">
    <property type="entry name" value="COLOSSIN-B-RELATED"/>
    <property type="match status" value="1"/>
</dbReference>
<dbReference type="KEGG" id="cprv:CYPRO_2279"/>
<evidence type="ECO:0000256" key="2">
    <source>
        <dbReference type="ARBA" id="ARBA00022525"/>
    </source>
</evidence>
<dbReference type="Proteomes" id="UP000254808">
    <property type="component" value="Chromosome"/>
</dbReference>
<dbReference type="GO" id="GO:0030246">
    <property type="term" value="F:carbohydrate binding"/>
    <property type="evidence" value="ECO:0007669"/>
    <property type="project" value="InterPro"/>
</dbReference>
<dbReference type="InterPro" id="IPR013784">
    <property type="entry name" value="Carb-bd-like_fold"/>
</dbReference>
<comment type="similarity">
    <text evidence="1">Belongs to the serine-aspartate repeat-containing protein (SDr) family.</text>
</comment>
<dbReference type="Pfam" id="PF13620">
    <property type="entry name" value="CarboxypepD_reg"/>
    <property type="match status" value="10"/>
</dbReference>
<sequence>MNKLRGISQLFFLCIIIAIFGTEAKAQQFLLQPPQSDPAGGTNFDFRLLHKPDNIIQLFYGADLTGTGAQLKIGRTANSYTFRSIPVSGSSFQFVPSDPAINLPPGRYYARITNSAFSTTSAIISDPRVDLVYSNQVMIIVEAQEAPFVIGPRGVIDDPTPVFEWEEVPGVIGYWIIFSSTPFQITTDDDGDVSVEGVTLLWSHYTTDNTATYGDVNEDGDEVFDAPPLNSGQEYSYTILNMYSESNPAFASSVFGGVTPVTFFDPEAIDPPQLTSPANNEVFIAEPELTFQWTEVDEATNYTINLYQEVTQQGVDAVLLSWSTTTTNTQITYPALGNLQSAEYQWEVIANTEFGSGRYSQRRSFVYDADTGEFRATLSNAETGDSEAGAQLFATAINEGATPLYPFFLQGTNITENLLAGTYEFKVVKEGFADKILTRTINPGQRTDMAFQLEPLPAFISGIVEDETGIPVSNARVRLRNLETQDNTITFSDSDGAFGLSVPSGSFELRVSRSGYASPPNLFLNLDLDEQLELSEPVVLTNDVAEVSGFVRSPGNIPIGLVRVRAQQGESVIETNTNSQGFYSLTLTSGNWEVRATRSGFVPSDVQQLSLGVGDVVQNNNFTLSGGANQISGFVRRVVTAADGSTSLVPAGNTRVLAQPSSGSTIETTTNPAGQFTLNLSSGSFQLLAQRPNFTLQNPLNLTLGFNETLSGLELIINPNDSEISGLVQRPDGSPLSGATVKAGELATATTSAAGAFTLSLPPGSFQLEASRSGFFSDGPQQVSLEAGQQLSGISFVMTPNAATVSGQVLTFGQPVPNTLITAVGTGGTFTTTASGNGTYSLNVSPGSYTLSAQRSGFLPPSTIELTLSAGQQTSGRNFSLIPNTRVVSGVVSSPQGAVSNAQVLVTSPDDPSFSQTTQTQVSGAYAFTLEVNKSYLITVTRTGFTSGTAEVENLSPDPQPLNRNIQINPVPAQISGLVQNDAGNAVSGALVEIFNSEGELIQTRQTESNGTYNAGLSAGTYTLQASRPGHISEVINDIILSNGQNLTGVNFEIARNFALLAGQVISAAGEPVEGALVNITRQGGGSGATRTTDAGGNFTVSTLVTGLYSISISREGFDPLTITDFEAEEGQQIAETFTLIPQTGSISGFVTNQDGVLLADATVFLTRTTTGQVRTRTTNQQGEFSFIPAAFDTYVMNASLNGYSASENLSFTLEPDDPDLTGLEITGLQLNSGVVQGVITNQQTGAGLRQVNISVDGPAGSGSAVTNVNGVYQIENLTAGTYVLQATRSGYSSFTQELTITDEEPNVVVNGALSLNDGTIQGIVTNQLNESIGQPIPVRIFTDELVYNTNTNSEGQFSVAGIQPGETYTIQTNATQQGFINGSTTLFYPFDQTVVTLDEPLVIQVNNSRIQGTAGTDAVTVRLFSIDNGEQQLIDSRVSEPDGFFRFRFLPAGDYLVQPVKAGFVFNPVQAEVNNLAFGQTAELNFTATPNVGTITAAAVTTAGEPVGGTVFTAVSDDESFVFNRTAGESGTVTFSDIPAGRTYTVTASREGFLAPPQDVTLNIGAEVSLSFEMQQALSSVSGRVSRSDTGNALSDARVRLRNLATGQQREFTTGNNGNYSFATLSAGSYRLIATRVGYIADTLLVDVPFNQQVTDQNFSLQPSQLNFLQGFVFYRGDGVEGVQVEITGDNTFDLVTNAAGRYRQAPFPIRSGAQDTTLAVISVNTGQFSASQTLRIPQSAAGSSITVPEFILPSGAVRANVTDGVAPVADLIILFNRAGGSTVTEYRTDQNGTFQTPFTLRGGTYNLRVVTERFMVPVQSYTATLESDTSSVEVDIELPFTFSPPNEIAAGQEATFRIEFTEGYEPEGLTGRLFYRLESQSTFRQEPFSAQLVGNGIEAVLPPLLSLEDVIFFTEVSDAKTSRTFRSPEFVKSPLATDLLSQIRLEPDISEIRIRTSDTYRVRLDIRDGENNSMLGRFTGEDADGTVTVELNGNDITQSLSDGLFEFDSSTAAGVANLNITATLGEQIQASAFNLMVTDEPVSSLSVSRPAPQISNRNTRTFTYSAQTSDGQPILLGTDLTWSLSNANSGVISPTGRFTPDPEVIAEFRAIATDQQTGIEAVSRTVSVFGEIRVGNEYFFTDGSQMLLYLPEEAITDNAQVSLRITRPETPKKFVVAFGTDLSLTASDEVYRLRYTGPSLNPGAELSLPLPESLRLFEGERHIGRFNNDELQWQLFETSESGSLLHIRDFSRLGQFTVLAENEPLSLQRIGILPNPFSPYIEPGARIGYFLTSDAPPAIVNITIYNMRGQLVRRLLRDSEQMPGRYGSASSPLEITWDGLTDDGRMANNGRYIMRIHVRDGRNQVTKIEQIVLVK</sequence>
<dbReference type="PANTHER" id="PTHR36108">
    <property type="entry name" value="COLOSSIN-B-RELATED"/>
    <property type="match status" value="1"/>
</dbReference>
<dbReference type="Gene3D" id="2.60.40.1120">
    <property type="entry name" value="Carboxypeptidase-like, regulatory domain"/>
    <property type="match status" value="10"/>
</dbReference>
<name>A0A345UM23_9BACT</name>
<dbReference type="SUPFAM" id="SSF49478">
    <property type="entry name" value="Cna protein B-type domain"/>
    <property type="match status" value="1"/>
</dbReference>
<keyword evidence="4" id="KW-0378">Hydrolase</keyword>
<accession>A0A345UM23</accession>
<reference evidence="4 5" key="1">
    <citation type="submission" date="2018-03" db="EMBL/GenBank/DDBJ databases">
        <title>Phenotypic and genomic properties of Cyclonatronum proteinivorum gen. nov., sp. nov., a haloalkaliphilic bacteroidete from soda lakes possessing Na+-translocating rhodopsin.</title>
        <authorList>
            <person name="Toshchakov S.V."/>
            <person name="Korzhenkov A."/>
            <person name="Samarov N.I."/>
            <person name="Kublanov I.V."/>
            <person name="Muntyan M.S."/>
            <person name="Sorokin D.Y."/>
        </authorList>
    </citation>
    <scope>NUCLEOTIDE SEQUENCE [LARGE SCALE GENOMIC DNA]</scope>
    <source>
        <strain evidence="4 5">Omega</strain>
    </source>
</reference>
<evidence type="ECO:0000256" key="3">
    <source>
        <dbReference type="ARBA" id="ARBA00022729"/>
    </source>
</evidence>
<keyword evidence="5" id="KW-1185">Reference proteome</keyword>
<dbReference type="EMBL" id="CP027806">
    <property type="protein sequence ID" value="AXJ01525.1"/>
    <property type="molecule type" value="Genomic_DNA"/>
</dbReference>